<evidence type="ECO:0000256" key="1">
    <source>
        <dbReference type="SAM" id="MobiDB-lite"/>
    </source>
</evidence>
<evidence type="ECO:0000313" key="3">
    <source>
        <dbReference type="EMBL" id="KAH0872800.1"/>
    </source>
</evidence>
<dbReference type="Pfam" id="PF13966">
    <property type="entry name" value="zf-RVT"/>
    <property type="match status" value="1"/>
</dbReference>
<name>A0ABQ7YY01_BRANA</name>
<organism evidence="3 4">
    <name type="scientific">Brassica napus</name>
    <name type="common">Rape</name>
    <dbReference type="NCBI Taxonomy" id="3708"/>
    <lineage>
        <taxon>Eukaryota</taxon>
        <taxon>Viridiplantae</taxon>
        <taxon>Streptophyta</taxon>
        <taxon>Embryophyta</taxon>
        <taxon>Tracheophyta</taxon>
        <taxon>Spermatophyta</taxon>
        <taxon>Magnoliopsida</taxon>
        <taxon>eudicotyledons</taxon>
        <taxon>Gunneridae</taxon>
        <taxon>Pentapetalae</taxon>
        <taxon>rosids</taxon>
        <taxon>malvids</taxon>
        <taxon>Brassicales</taxon>
        <taxon>Brassicaceae</taxon>
        <taxon>Brassiceae</taxon>
        <taxon>Brassica</taxon>
    </lineage>
</organism>
<reference evidence="3 4" key="1">
    <citation type="submission" date="2021-05" db="EMBL/GenBank/DDBJ databases">
        <title>Genome Assembly of Synthetic Allotetraploid Brassica napus Reveals Homoeologous Exchanges between Subgenomes.</title>
        <authorList>
            <person name="Davis J.T."/>
        </authorList>
    </citation>
    <scope>NUCLEOTIDE SEQUENCE [LARGE SCALE GENOMIC DNA]</scope>
    <source>
        <strain evidence="4">cv. Da-Ae</strain>
        <tissue evidence="3">Seedling</tissue>
    </source>
</reference>
<keyword evidence="4" id="KW-1185">Reference proteome</keyword>
<evidence type="ECO:0000313" key="4">
    <source>
        <dbReference type="Proteomes" id="UP000824890"/>
    </source>
</evidence>
<gene>
    <name evidence="3" type="ORF">HID58_070162</name>
</gene>
<protein>
    <recommendedName>
        <fullName evidence="2">Reverse transcriptase zinc-binding domain-containing protein</fullName>
    </recommendedName>
</protein>
<comment type="caution">
    <text evidence="3">The sequence shown here is derived from an EMBL/GenBank/DDBJ whole genome shotgun (WGS) entry which is preliminary data.</text>
</comment>
<proteinExistence type="predicted"/>
<feature type="region of interest" description="Disordered" evidence="1">
    <location>
        <begin position="95"/>
        <end position="124"/>
    </location>
</feature>
<accession>A0ABQ7YY01</accession>
<feature type="domain" description="Reverse transcriptase zinc-binding" evidence="2">
    <location>
        <begin position="3"/>
        <end position="41"/>
    </location>
</feature>
<dbReference type="Proteomes" id="UP000824890">
    <property type="component" value="Unassembled WGS sequence"/>
</dbReference>
<dbReference type="EMBL" id="JAGKQM010000016">
    <property type="protein sequence ID" value="KAH0872800.1"/>
    <property type="molecule type" value="Genomic_DNA"/>
</dbReference>
<dbReference type="InterPro" id="IPR026960">
    <property type="entry name" value="RVT-Znf"/>
</dbReference>
<sequence>MNQDRILSWGLQTDPTCLLCSTEPESRNHLLFNCCFSLSIWTALSRRCSLQALPDWDQTILQLTSLRTGKLHRRLPGKQRPMRSGHNATLVFTAQSSAQLTPLQKTSSLKSQTGSPPSDHLIQQ</sequence>
<evidence type="ECO:0000259" key="2">
    <source>
        <dbReference type="Pfam" id="PF13966"/>
    </source>
</evidence>